<evidence type="ECO:0000313" key="4">
    <source>
        <dbReference type="Proteomes" id="UP000243807"/>
    </source>
</evidence>
<dbReference type="KEGG" id="afy:BW247_09855"/>
<evidence type="ECO:0000259" key="2">
    <source>
        <dbReference type="Pfam" id="PF03886"/>
    </source>
</evidence>
<evidence type="ECO:0000313" key="3">
    <source>
        <dbReference type="EMBL" id="APZ43358.1"/>
    </source>
</evidence>
<sequence>MQMNRPNQQYRHKLRWATRIGVLALASSLSACTVLPERAPPHPITTYRLTLPTTTQPTGGAANCASVRINAMTTAAGFSGTAMRYSEAAGTIADFAFNRWAAPPARMLDPLLVQSMSNSGLFRSVLGPGSPATATLQLDTELISLVQRVTGSHSTAHLVMRVSVNNLTTEHQIAARQFVIDQTASAATPEAGVTATDAAVARWNTELIDWLRQLGRSGLCPS</sequence>
<reference evidence="3 4" key="1">
    <citation type="submission" date="2017-01" db="EMBL/GenBank/DDBJ databases">
        <title>Draft sequence of Acidihalobacter ferrooxidans strain DSM 14175 (strain V8).</title>
        <authorList>
            <person name="Khaleque H.N."/>
            <person name="Ramsay J.P."/>
            <person name="Murphy R.J.T."/>
            <person name="Kaksonen A.H."/>
            <person name="Boxall N.J."/>
            <person name="Watkin E.L.J."/>
        </authorList>
    </citation>
    <scope>NUCLEOTIDE SEQUENCE [LARGE SCALE GENOMIC DNA]</scope>
    <source>
        <strain evidence="3 4">V8</strain>
    </source>
</reference>
<dbReference type="Pfam" id="PF03886">
    <property type="entry name" value="ABC_trans_aux"/>
    <property type="match status" value="1"/>
</dbReference>
<keyword evidence="4" id="KW-1185">Reference proteome</keyword>
<keyword evidence="1" id="KW-0732">Signal</keyword>
<dbReference type="EMBL" id="CP019434">
    <property type="protein sequence ID" value="APZ43358.1"/>
    <property type="molecule type" value="Genomic_DNA"/>
</dbReference>
<evidence type="ECO:0000256" key="1">
    <source>
        <dbReference type="SAM" id="SignalP"/>
    </source>
</evidence>
<dbReference type="PROSITE" id="PS51257">
    <property type="entry name" value="PROKAR_LIPOPROTEIN"/>
    <property type="match status" value="1"/>
</dbReference>
<name>A0A1P8UHN4_9GAMM</name>
<protein>
    <recommendedName>
        <fullName evidence="2">ABC-type transport auxiliary lipoprotein component domain-containing protein</fullName>
    </recommendedName>
</protein>
<proteinExistence type="predicted"/>
<accession>A0A1P8UHN4</accession>
<gene>
    <name evidence="3" type="ORF">BW247_09855</name>
</gene>
<dbReference type="SUPFAM" id="SSF159594">
    <property type="entry name" value="XCC0632-like"/>
    <property type="match status" value="1"/>
</dbReference>
<dbReference type="InterPro" id="IPR005586">
    <property type="entry name" value="ABC_trans_aux"/>
</dbReference>
<dbReference type="STRING" id="1765967.BW247_09855"/>
<feature type="signal peptide" evidence="1">
    <location>
        <begin position="1"/>
        <end position="31"/>
    </location>
</feature>
<dbReference type="Proteomes" id="UP000243807">
    <property type="component" value="Chromosome"/>
</dbReference>
<dbReference type="Gene3D" id="3.40.50.10610">
    <property type="entry name" value="ABC-type transport auxiliary lipoprotein component"/>
    <property type="match status" value="1"/>
</dbReference>
<organism evidence="3 4">
    <name type="scientific">Acidihalobacter ferrooxydans</name>
    <dbReference type="NCBI Taxonomy" id="1765967"/>
    <lineage>
        <taxon>Bacteria</taxon>
        <taxon>Pseudomonadati</taxon>
        <taxon>Pseudomonadota</taxon>
        <taxon>Gammaproteobacteria</taxon>
        <taxon>Chromatiales</taxon>
        <taxon>Ectothiorhodospiraceae</taxon>
        <taxon>Acidihalobacter</taxon>
    </lineage>
</organism>
<feature type="chain" id="PRO_5010293554" description="ABC-type transport auxiliary lipoprotein component domain-containing protein" evidence="1">
    <location>
        <begin position="32"/>
        <end position="222"/>
    </location>
</feature>
<feature type="domain" description="ABC-type transport auxiliary lipoprotein component" evidence="2">
    <location>
        <begin position="47"/>
        <end position="205"/>
    </location>
</feature>
<dbReference type="AlphaFoldDB" id="A0A1P8UHN4"/>